<dbReference type="InterPro" id="IPR000436">
    <property type="entry name" value="Sushi_SCR_CCP_dom"/>
</dbReference>
<name>A0A8B8DLZ3_CRAVI</name>
<dbReference type="GeneID" id="111127222"/>
<dbReference type="RefSeq" id="XP_022328016.1">
    <property type="nucleotide sequence ID" value="XM_022472308.1"/>
</dbReference>
<evidence type="ECO:0000256" key="3">
    <source>
        <dbReference type="SAM" id="Phobius"/>
    </source>
</evidence>
<evidence type="ECO:0000256" key="2">
    <source>
        <dbReference type="PROSITE-ProRule" id="PRU00302"/>
    </source>
</evidence>
<accession>A0A8B8DLZ3</accession>
<organism evidence="5 6">
    <name type="scientific">Crassostrea virginica</name>
    <name type="common">Eastern oyster</name>
    <dbReference type="NCBI Taxonomy" id="6565"/>
    <lineage>
        <taxon>Eukaryota</taxon>
        <taxon>Metazoa</taxon>
        <taxon>Spiralia</taxon>
        <taxon>Lophotrochozoa</taxon>
        <taxon>Mollusca</taxon>
        <taxon>Bivalvia</taxon>
        <taxon>Autobranchia</taxon>
        <taxon>Pteriomorphia</taxon>
        <taxon>Ostreida</taxon>
        <taxon>Ostreoidea</taxon>
        <taxon>Ostreidae</taxon>
        <taxon>Crassostrea</taxon>
    </lineage>
</organism>
<evidence type="ECO:0000259" key="4">
    <source>
        <dbReference type="PROSITE" id="PS50923"/>
    </source>
</evidence>
<dbReference type="AlphaFoldDB" id="A0A8B8DLZ3"/>
<comment type="caution">
    <text evidence="2">Lacks conserved residue(s) required for the propagation of feature annotation.</text>
</comment>
<dbReference type="InterPro" id="IPR022041">
    <property type="entry name" value="Methyltransf_FA"/>
</dbReference>
<keyword evidence="3" id="KW-0472">Membrane</keyword>
<evidence type="ECO:0000313" key="6">
    <source>
        <dbReference type="RefSeq" id="XP_022328016.1"/>
    </source>
</evidence>
<dbReference type="Proteomes" id="UP000694844">
    <property type="component" value="Chromosome 3"/>
</dbReference>
<evidence type="ECO:0000256" key="1">
    <source>
        <dbReference type="ARBA" id="ARBA00023157"/>
    </source>
</evidence>
<dbReference type="OrthoDB" id="6158054at2759"/>
<feature type="domain" description="Sushi" evidence="4">
    <location>
        <begin position="171"/>
        <end position="228"/>
    </location>
</feature>
<sequence>MERRRPVPVIVPVCLCACLGSFVHGYIQLSSSDRYQQLSAVCINAVGRNYIEFAVKASTDVHVALMTDDLITPRDDISQFYEVVIGGWSNARSCIRAQNVSCDEIDTPGILDSNNFVQLWIGWENSIVQLGQGLHAQQTVAVSHVQVPPYDINYLAVMTHYPSPWRFNEDTNCTLEEFANTEILINDTTCNGITQYACADGYNLTSGNLSRVCGIGQHWIGDPPVCLACLCPSAVTSYQFNTTEELMEKIEEMTRELKVVTRDTNAYMRSKISVADPRPSSTSIGVLLGWGILVSLVVVLLLCDARTMLRHLRHGVR</sequence>
<dbReference type="Pfam" id="PF12248">
    <property type="entry name" value="Methyltransf_FA"/>
    <property type="match status" value="1"/>
</dbReference>
<gene>
    <name evidence="6" type="primary">LOC111127222</name>
</gene>
<proteinExistence type="predicted"/>
<evidence type="ECO:0000313" key="5">
    <source>
        <dbReference type="Proteomes" id="UP000694844"/>
    </source>
</evidence>
<keyword evidence="3" id="KW-1133">Transmembrane helix</keyword>
<dbReference type="PROSITE" id="PS50923">
    <property type="entry name" value="SUSHI"/>
    <property type="match status" value="1"/>
</dbReference>
<keyword evidence="5" id="KW-1185">Reference proteome</keyword>
<dbReference type="InterPro" id="IPR035976">
    <property type="entry name" value="Sushi/SCR/CCP_sf"/>
</dbReference>
<protein>
    <submittedName>
        <fullName evidence="6">Uncharacterized protein LOC111127222 isoform X2</fullName>
    </submittedName>
</protein>
<keyword evidence="2" id="KW-0768">Sushi</keyword>
<dbReference type="SUPFAM" id="SSF57535">
    <property type="entry name" value="Complement control module/SCR domain"/>
    <property type="match status" value="1"/>
</dbReference>
<keyword evidence="3" id="KW-0812">Transmembrane</keyword>
<reference evidence="6" key="1">
    <citation type="submission" date="2025-08" db="UniProtKB">
        <authorList>
            <consortium name="RefSeq"/>
        </authorList>
    </citation>
    <scope>IDENTIFICATION</scope>
    <source>
        <tissue evidence="6">Whole sample</tissue>
    </source>
</reference>
<feature type="transmembrane region" description="Helical" evidence="3">
    <location>
        <begin position="284"/>
        <end position="303"/>
    </location>
</feature>
<keyword evidence="1" id="KW-1015">Disulfide bond</keyword>